<dbReference type="EMBL" id="KV875094">
    <property type="protein sequence ID" value="OIW33425.1"/>
    <property type="molecule type" value="Genomic_DNA"/>
</dbReference>
<reference evidence="5 6" key="1">
    <citation type="submission" date="2016-10" db="EMBL/GenBank/DDBJ databases">
        <title>Draft genome sequence of Coniochaeta ligniaria NRRL30616, a lignocellulolytic fungus for bioabatement of inhibitors in plant biomass hydrolysates.</title>
        <authorList>
            <consortium name="DOE Joint Genome Institute"/>
            <person name="Jimenez D.J."/>
            <person name="Hector R.E."/>
            <person name="Riley R."/>
            <person name="Sun H."/>
            <person name="Grigoriev I.V."/>
            <person name="Van Elsas J.D."/>
            <person name="Nichols N.N."/>
        </authorList>
    </citation>
    <scope>NUCLEOTIDE SEQUENCE [LARGE SCALE GENOMIC DNA]</scope>
    <source>
        <strain evidence="5 6">NRRL 30616</strain>
    </source>
</reference>
<feature type="domain" description="DNA/RNA-binding" evidence="3">
    <location>
        <begin position="205"/>
        <end position="506"/>
    </location>
</feature>
<dbReference type="Gene3D" id="1.25.40.10">
    <property type="entry name" value="Tetratricopeptide repeat domain"/>
    <property type="match status" value="1"/>
</dbReference>
<feature type="compositionally biased region" description="Polar residues" evidence="2">
    <location>
        <begin position="751"/>
        <end position="767"/>
    </location>
</feature>
<feature type="compositionally biased region" description="Low complexity" evidence="2">
    <location>
        <begin position="815"/>
        <end position="825"/>
    </location>
</feature>
<sequence>MPASAEDAANASKEWLVAQKIRRSVSHELDHVKKSAGDGSEIEHFEKLDELMAEYRFKCVHTLWLDIEFATKEKVESALWTTHVWLNSSYRKVKQKYEKSQHTVTKRKIEKLYENYLKVTQGFYKGHLQRLCARYRGLPELRRLVEGGIVDRLDGLGDNDCVDAVAAGINKQVLASCYLILNYLGDLWRYRTQLQRPKRRTFDTSLAYYRLANDLDPRSGYAYHQMGVIFLEQEKHFDIVYHFYRSLAAEQPHPSVATNLEFEFKKVLQSPASPRGQGSHHALQDWVVRLHAHFYRGRDFPQHAELEEEVLHRFSLAVKAHDFVDGLLKMALINICSYQVAKDKITGDSSFCLINQRHADAFTAEWTPEGSQSCQFTLRLNIRTICVILNRLEPELSDMVNNMRSSSGQSNNTIEASSTKDDSKFNALVSAALPLLRVYMTWLCMYRSDIVQFESHLQPYIVQMYKSLSAVLSSLFEVLSHYPRLEPVPYLFKEDMEALGLKALNGAAIPSACLLGTDSITRVPKSRPEEAGDQNFRPEDLSFTRALDITTCAVVLVDDPEFPLAISQASDGLHLATVTYLAAGKPSSPAAVASMAAPTYTSPTAAAAELSAMLGVRPSPTAAATELVPRTLSAHTPNLASVTNGFTEALTLHGGQQLPLPVGLAVSPYPPQLAEESNYAVDHDSRMNDLVNGLVEPSESDPSEAVLGQDETSYGMHTATARDVFEPVLPSTSPGLTNRNGLPSLPWSWGSVAQPTSHQRGISSGSPRSAWPDAAASPQPVSTRNSTGGVSSYGNTQINNTLSNRQYAPGYQMVTESATSTTSSAQANWHHGRQHSSGNHGTSTATGLPGQTSYGSSNPWSQSSSKFSSIHDILGAQLGALVPGVRPVASTPGPINPVAPSSFASTNFSGNSSSLPPVNSPWGVPNRAAGGSAKPGPIGRPTPPSCHTNSRPNSNGNGVGFSSLGQDNSVLQRPAAKQSDSRSTSGPTTPGLRAAPINGNANGLVRPAQSQDDAYEAMLRKLQKPKS</sequence>
<dbReference type="InterPro" id="IPR011990">
    <property type="entry name" value="TPR-like_helical_dom_sf"/>
</dbReference>
<gene>
    <name evidence="5" type="ORF">CONLIGDRAFT_695949</name>
</gene>
<dbReference type="InParanoid" id="A0A1J7JJ72"/>
<protein>
    <recommendedName>
        <fullName evidence="1">Nonsense-mediated mRNA decay factor</fullName>
    </recommendedName>
</protein>
<feature type="region of interest" description="Disordered" evidence="2">
    <location>
        <begin position="747"/>
        <end position="801"/>
    </location>
</feature>
<feature type="domain" description="Telomerase activating protein Est1-like N-terminal" evidence="4">
    <location>
        <begin position="74"/>
        <end position="194"/>
    </location>
</feature>
<dbReference type="SUPFAM" id="SSF48452">
    <property type="entry name" value="TPR-like"/>
    <property type="match status" value="1"/>
</dbReference>
<accession>A0A1J7JJ72</accession>
<feature type="compositionally biased region" description="Polar residues" evidence="2">
    <location>
        <begin position="779"/>
        <end position="801"/>
    </location>
</feature>
<evidence type="ECO:0000313" key="5">
    <source>
        <dbReference type="EMBL" id="OIW33425.1"/>
    </source>
</evidence>
<evidence type="ECO:0000256" key="1">
    <source>
        <dbReference type="RuleBase" id="RU369098"/>
    </source>
</evidence>
<comment type="subcellular location">
    <subcellularLocation>
        <location evidence="1">Nucleus</location>
    </subcellularLocation>
</comment>
<organism evidence="5 6">
    <name type="scientific">Coniochaeta ligniaria NRRL 30616</name>
    <dbReference type="NCBI Taxonomy" id="1408157"/>
    <lineage>
        <taxon>Eukaryota</taxon>
        <taxon>Fungi</taxon>
        <taxon>Dikarya</taxon>
        <taxon>Ascomycota</taxon>
        <taxon>Pezizomycotina</taxon>
        <taxon>Sordariomycetes</taxon>
        <taxon>Sordariomycetidae</taxon>
        <taxon>Coniochaetales</taxon>
        <taxon>Coniochaetaceae</taxon>
        <taxon>Coniochaeta</taxon>
    </lineage>
</organism>
<dbReference type="PANTHER" id="PTHR15696:SF36">
    <property type="entry name" value="NONSENSE-MEDIATED MRNA DECAY FACTOR"/>
    <property type="match status" value="1"/>
</dbReference>
<dbReference type="InterPro" id="IPR018834">
    <property type="entry name" value="DNA/RNA-bd_Est1-type"/>
</dbReference>
<feature type="compositionally biased region" description="Polar residues" evidence="2">
    <location>
        <begin position="907"/>
        <end position="917"/>
    </location>
</feature>
<feature type="compositionally biased region" description="Polar residues" evidence="2">
    <location>
        <begin position="945"/>
        <end position="956"/>
    </location>
</feature>
<evidence type="ECO:0000259" key="4">
    <source>
        <dbReference type="Pfam" id="PF10374"/>
    </source>
</evidence>
<dbReference type="Pfam" id="PF10374">
    <property type="entry name" value="EST1"/>
    <property type="match status" value="1"/>
</dbReference>
<feature type="compositionally biased region" description="Polar residues" evidence="2">
    <location>
        <begin position="835"/>
        <end position="865"/>
    </location>
</feature>
<dbReference type="InterPro" id="IPR045153">
    <property type="entry name" value="Est1/Ebs1-like"/>
</dbReference>
<dbReference type="GO" id="GO:0000184">
    <property type="term" value="P:nuclear-transcribed mRNA catabolic process, nonsense-mediated decay"/>
    <property type="evidence" value="ECO:0007669"/>
    <property type="project" value="UniProtKB-KW"/>
</dbReference>
<dbReference type="PANTHER" id="PTHR15696">
    <property type="entry name" value="SMG-7 SUPPRESSOR WITH MORPHOLOGICAL EFFECT ON GENITALIA PROTEIN 7"/>
    <property type="match status" value="1"/>
</dbReference>
<dbReference type="OrthoDB" id="69928at2759"/>
<dbReference type="Proteomes" id="UP000182658">
    <property type="component" value="Unassembled WGS sequence"/>
</dbReference>
<keyword evidence="1" id="KW-0539">Nucleus</keyword>
<name>A0A1J7JJ72_9PEZI</name>
<feature type="region of interest" description="Disordered" evidence="2">
    <location>
        <begin position="815"/>
        <end position="865"/>
    </location>
</feature>
<dbReference type="Pfam" id="PF10373">
    <property type="entry name" value="EST1_DNA_bind"/>
    <property type="match status" value="1"/>
</dbReference>
<evidence type="ECO:0000259" key="3">
    <source>
        <dbReference type="Pfam" id="PF10373"/>
    </source>
</evidence>
<dbReference type="AlphaFoldDB" id="A0A1J7JJ72"/>
<comment type="function">
    <text evidence="1">Plays a role in nonsense-mediated mRNA decay.</text>
</comment>
<evidence type="ECO:0000256" key="2">
    <source>
        <dbReference type="SAM" id="MobiDB-lite"/>
    </source>
</evidence>
<proteinExistence type="predicted"/>
<feature type="region of interest" description="Disordered" evidence="2">
    <location>
        <begin position="907"/>
        <end position="1011"/>
    </location>
</feature>
<dbReference type="STRING" id="1408157.A0A1J7JJ72"/>
<dbReference type="InterPro" id="IPR019458">
    <property type="entry name" value="Est1-like_N"/>
</dbReference>
<dbReference type="GO" id="GO:0005634">
    <property type="term" value="C:nucleus"/>
    <property type="evidence" value="ECO:0007669"/>
    <property type="project" value="UniProtKB-SubCell"/>
</dbReference>
<keyword evidence="1" id="KW-0866">Nonsense-mediated mRNA decay</keyword>
<keyword evidence="6" id="KW-1185">Reference proteome</keyword>
<evidence type="ECO:0000313" key="6">
    <source>
        <dbReference type="Proteomes" id="UP000182658"/>
    </source>
</evidence>